<gene>
    <name evidence="2" type="ORF">ARMSODRAFT_127832</name>
</gene>
<accession>A0A2H3BT59</accession>
<feature type="compositionally biased region" description="Low complexity" evidence="1">
    <location>
        <begin position="1"/>
        <end position="13"/>
    </location>
</feature>
<organism evidence="2 3">
    <name type="scientific">Armillaria solidipes</name>
    <dbReference type="NCBI Taxonomy" id="1076256"/>
    <lineage>
        <taxon>Eukaryota</taxon>
        <taxon>Fungi</taxon>
        <taxon>Dikarya</taxon>
        <taxon>Basidiomycota</taxon>
        <taxon>Agaricomycotina</taxon>
        <taxon>Agaricomycetes</taxon>
        <taxon>Agaricomycetidae</taxon>
        <taxon>Agaricales</taxon>
        <taxon>Marasmiineae</taxon>
        <taxon>Physalacriaceae</taxon>
        <taxon>Armillaria</taxon>
    </lineage>
</organism>
<reference evidence="2" key="1">
    <citation type="journal article" date="2017" name="Nat. Ecol. Evol.">
        <title>Lineage-specific genetic innovations streamline the genomes of Armillaria species to pathogenesis.</title>
        <authorList>
            <consortium name="DOE Joint Genome Institute"/>
            <person name="Sipos G."/>
            <person name="Prasanna A.N."/>
            <person name="Walter M.C."/>
            <person name="O'Connor E."/>
            <person name="Balint B."/>
            <person name="Krizsan K."/>
            <person name="Kiss B."/>
            <person name="Hess J."/>
            <person name="Varga T."/>
            <person name="Slot J."/>
            <person name="Riley R."/>
            <person name="Boka B."/>
            <person name="Rigling D."/>
            <person name="Barry K."/>
            <person name="Lee J."/>
            <person name="Mihaltcheva S."/>
            <person name="LaButti K."/>
            <person name="Lipzen A."/>
            <person name="Waldron R."/>
            <person name="Moloney N.M."/>
            <person name="Sperisen C."/>
            <person name="Kredics L."/>
            <person name="Vagvolgyi C."/>
            <person name="Patrignani A."/>
            <person name="Fitzpatrick D."/>
            <person name="Nagy I."/>
            <person name="Doyle S."/>
            <person name="Anderson J."/>
            <person name="Grigoriev I.V."/>
            <person name="Guldener U."/>
            <person name="Munsterkotter M."/>
            <person name="Nagy L.G."/>
        </authorList>
    </citation>
    <scope>NUCLEOTIDE SEQUENCE [LARGE SCALE GENOMIC DNA]</scope>
    <source>
        <strain evidence="2">28-4</strain>
    </source>
</reference>
<evidence type="ECO:0000313" key="3">
    <source>
        <dbReference type="Proteomes" id="UP000218334"/>
    </source>
</evidence>
<name>A0A2H3BT59_9AGAR</name>
<sequence>MRSSLLRQLSHSQVGSSGRIPYHKEVLQGNRRLQDVQVLKLAMSLGAGSSIVVRSTRVQSNVPIFKRANILKKINKKRGLDVLLHDTVQRG</sequence>
<evidence type="ECO:0000313" key="2">
    <source>
        <dbReference type="EMBL" id="PBK70162.1"/>
    </source>
</evidence>
<dbReference type="EMBL" id="KZ293427">
    <property type="protein sequence ID" value="PBK70162.1"/>
    <property type="molecule type" value="Genomic_DNA"/>
</dbReference>
<feature type="region of interest" description="Disordered" evidence="1">
    <location>
        <begin position="1"/>
        <end position="21"/>
    </location>
</feature>
<protein>
    <submittedName>
        <fullName evidence="2">Uncharacterized protein</fullName>
    </submittedName>
</protein>
<keyword evidence="3" id="KW-1185">Reference proteome</keyword>
<dbReference type="Proteomes" id="UP000218334">
    <property type="component" value="Unassembled WGS sequence"/>
</dbReference>
<evidence type="ECO:0000256" key="1">
    <source>
        <dbReference type="SAM" id="MobiDB-lite"/>
    </source>
</evidence>
<proteinExistence type="predicted"/>
<dbReference type="AlphaFoldDB" id="A0A2H3BT59"/>